<keyword evidence="3" id="KW-0349">Heme</keyword>
<evidence type="ECO:0000256" key="1">
    <source>
        <dbReference type="ARBA" id="ARBA00022723"/>
    </source>
</evidence>
<dbReference type="AlphaFoldDB" id="A0A2S5ADH4"/>
<dbReference type="InterPro" id="IPR036280">
    <property type="entry name" value="Multihaem_cyt_sf"/>
</dbReference>
<feature type="chain" id="PRO_5015546635" description="Cytochrome c domain-containing protein" evidence="4">
    <location>
        <begin position="23"/>
        <end position="153"/>
    </location>
</feature>
<evidence type="ECO:0000259" key="5">
    <source>
        <dbReference type="PROSITE" id="PS51007"/>
    </source>
</evidence>
<dbReference type="EMBL" id="PQVG01000002">
    <property type="protein sequence ID" value="POY40595.1"/>
    <property type="molecule type" value="Genomic_DNA"/>
</dbReference>
<dbReference type="GO" id="GO:0046872">
    <property type="term" value="F:metal ion binding"/>
    <property type="evidence" value="ECO:0007669"/>
    <property type="project" value="UniProtKB-KW"/>
</dbReference>
<proteinExistence type="predicted"/>
<keyword evidence="2 3" id="KW-0408">Iron</keyword>
<dbReference type="RefSeq" id="WP_133158843.1">
    <property type="nucleotide sequence ID" value="NZ_PQVG01000002.1"/>
</dbReference>
<name>A0A2S5ADH4_9FLAO</name>
<dbReference type="SUPFAM" id="SSF48695">
    <property type="entry name" value="Multiheme cytochromes"/>
    <property type="match status" value="2"/>
</dbReference>
<comment type="caution">
    <text evidence="6">The sequence shown here is derived from an EMBL/GenBank/DDBJ whole genome shotgun (WGS) entry which is preliminary data.</text>
</comment>
<keyword evidence="4" id="KW-0732">Signal</keyword>
<evidence type="ECO:0000256" key="4">
    <source>
        <dbReference type="SAM" id="SignalP"/>
    </source>
</evidence>
<dbReference type="PROSITE" id="PS51257">
    <property type="entry name" value="PROKAR_LIPOPROTEIN"/>
    <property type="match status" value="1"/>
</dbReference>
<gene>
    <name evidence="6" type="ORF">C3L50_03610</name>
</gene>
<dbReference type="OrthoDB" id="5523706at2"/>
<organism evidence="6 7">
    <name type="scientific">Flavobacterium alvei</name>
    <dbReference type="NCBI Taxonomy" id="2080416"/>
    <lineage>
        <taxon>Bacteria</taxon>
        <taxon>Pseudomonadati</taxon>
        <taxon>Bacteroidota</taxon>
        <taxon>Flavobacteriia</taxon>
        <taxon>Flavobacteriales</taxon>
        <taxon>Flavobacteriaceae</taxon>
        <taxon>Flavobacterium</taxon>
    </lineage>
</organism>
<dbReference type="Proteomes" id="UP000237310">
    <property type="component" value="Unassembled WGS sequence"/>
</dbReference>
<feature type="domain" description="Cytochrome c" evidence="5">
    <location>
        <begin position="30"/>
        <end position="132"/>
    </location>
</feature>
<dbReference type="InterPro" id="IPR009056">
    <property type="entry name" value="Cyt_c-like_dom"/>
</dbReference>
<evidence type="ECO:0000256" key="2">
    <source>
        <dbReference type="ARBA" id="ARBA00023004"/>
    </source>
</evidence>
<evidence type="ECO:0000313" key="6">
    <source>
        <dbReference type="EMBL" id="POY40595.1"/>
    </source>
</evidence>
<feature type="signal peptide" evidence="4">
    <location>
        <begin position="1"/>
        <end position="22"/>
    </location>
</feature>
<dbReference type="GO" id="GO:0020037">
    <property type="term" value="F:heme binding"/>
    <property type="evidence" value="ECO:0007669"/>
    <property type="project" value="InterPro"/>
</dbReference>
<protein>
    <recommendedName>
        <fullName evidence="5">Cytochrome c domain-containing protein</fullName>
    </recommendedName>
</protein>
<sequence>MKQKTITLFALMLMLTTMQSCTENEYGSITDSKSGSTESHNMGQNCMNCHKPGGGEAPAWKVAGTVYNEALTATNSNATVKLYTGPNETGILKYTIQVDAKGNFYTTSAIDFTGGLYPSVTGATSTYSMSTPIETGACNSCHNGVIKSKIWTN</sequence>
<accession>A0A2S5ADH4</accession>
<keyword evidence="7" id="KW-1185">Reference proteome</keyword>
<evidence type="ECO:0000313" key="7">
    <source>
        <dbReference type="Proteomes" id="UP000237310"/>
    </source>
</evidence>
<dbReference type="GO" id="GO:0009055">
    <property type="term" value="F:electron transfer activity"/>
    <property type="evidence" value="ECO:0007669"/>
    <property type="project" value="InterPro"/>
</dbReference>
<dbReference type="PROSITE" id="PS51007">
    <property type="entry name" value="CYTC"/>
    <property type="match status" value="1"/>
</dbReference>
<reference evidence="6 7" key="1">
    <citation type="submission" date="2018-01" db="EMBL/GenBank/DDBJ databases">
        <authorList>
            <person name="Gaut B.S."/>
            <person name="Morton B.R."/>
            <person name="Clegg M.T."/>
            <person name="Duvall M.R."/>
        </authorList>
    </citation>
    <scope>NUCLEOTIDE SEQUENCE [LARGE SCALE GENOMIC DNA]</scope>
    <source>
        <strain evidence="6 7">HR-AY</strain>
    </source>
</reference>
<keyword evidence="1 3" id="KW-0479">Metal-binding</keyword>
<evidence type="ECO:0000256" key="3">
    <source>
        <dbReference type="PROSITE-ProRule" id="PRU00433"/>
    </source>
</evidence>